<dbReference type="PANTHER" id="PTHR33121:SF82">
    <property type="entry name" value="SIGNAL TRANSDUCTION PROTEIN CONTAINING A EAL DOMAIN"/>
    <property type="match status" value="1"/>
</dbReference>
<dbReference type="SMART" id="SM00052">
    <property type="entry name" value="EAL"/>
    <property type="match status" value="1"/>
</dbReference>
<dbReference type="InterPro" id="IPR050706">
    <property type="entry name" value="Cyclic-di-GMP_PDE-like"/>
</dbReference>
<gene>
    <name evidence="2" type="ORF">BleG1_2138</name>
</gene>
<dbReference type="HOGENOM" id="CLU_015702_1_0_9"/>
<dbReference type="SUPFAM" id="SSF141868">
    <property type="entry name" value="EAL domain-like"/>
    <property type="match status" value="1"/>
</dbReference>
<dbReference type="AlphaFoldDB" id="A0A060LU08"/>
<dbReference type="PATRIC" id="fig|1246626.3.peg.2137"/>
<dbReference type="EMBL" id="CP003923">
    <property type="protein sequence ID" value="AIC94716.1"/>
    <property type="molecule type" value="Genomic_DNA"/>
</dbReference>
<dbReference type="GO" id="GO:0071111">
    <property type="term" value="F:cyclic-guanylate-specific phosphodiesterase activity"/>
    <property type="evidence" value="ECO:0007669"/>
    <property type="project" value="InterPro"/>
</dbReference>
<dbReference type="SUPFAM" id="SSF103190">
    <property type="entry name" value="Sensory domain-like"/>
    <property type="match status" value="1"/>
</dbReference>
<evidence type="ECO:0000313" key="3">
    <source>
        <dbReference type="Proteomes" id="UP000027142"/>
    </source>
</evidence>
<dbReference type="Pfam" id="PF10388">
    <property type="entry name" value="YkuI_C"/>
    <property type="match status" value="1"/>
</dbReference>
<dbReference type="InterPro" id="IPR018842">
    <property type="entry name" value="YkuI_C"/>
</dbReference>
<dbReference type="eggNOG" id="COG2200">
    <property type="taxonomic scope" value="Bacteria"/>
</dbReference>
<organism evidence="2 3">
    <name type="scientific">Shouchella lehensis G1</name>
    <dbReference type="NCBI Taxonomy" id="1246626"/>
    <lineage>
        <taxon>Bacteria</taxon>
        <taxon>Bacillati</taxon>
        <taxon>Bacillota</taxon>
        <taxon>Bacilli</taxon>
        <taxon>Bacillales</taxon>
        <taxon>Bacillaceae</taxon>
        <taxon>Shouchella</taxon>
    </lineage>
</organism>
<evidence type="ECO:0000259" key="1">
    <source>
        <dbReference type="PROSITE" id="PS50883"/>
    </source>
</evidence>
<dbReference type="PANTHER" id="PTHR33121">
    <property type="entry name" value="CYCLIC DI-GMP PHOSPHODIESTERASE PDEF"/>
    <property type="match status" value="1"/>
</dbReference>
<dbReference type="PROSITE" id="PS50883">
    <property type="entry name" value="EAL"/>
    <property type="match status" value="1"/>
</dbReference>
<sequence>MDPLDIMMNKDRVVPYFLPIISADTQKVIGYEVEAYWIENNKPMNVTWFFDDHDIPREYRIEMEDHLQARAFETFETQFNTEQPVTLFFHYNSKLLEVDNGETLLGRLTKMKDNGMPFQQIVVIIGFDRSLEELFDVKHTIMYIQSLGIQIALDAEDTTTSQLEFISQIRPNVIRVSCGFLQENALPSMYSDIHHSLSSLARKIGSTLLFNGITSFAQLNYAWRNGGRYYQGSYLQKAVPTNPNEPIEQVQLMKDMNHFIAFERKKVEAQLTLSNELTLSLKQVLKGIPQNESLDGMVLTIAKALTNYTFRVYICNENGYQESSNGEKDECGNWYLRMESKAKNWSWRPYFLENIVRMNVEKKGILSDLYTDIDKDEQIRTYSYPLSDALYIFIDIPYRYLFDQNDLL</sequence>
<accession>A0A060LU08</accession>
<dbReference type="Pfam" id="PF00563">
    <property type="entry name" value="EAL"/>
    <property type="match status" value="1"/>
</dbReference>
<proteinExistence type="predicted"/>
<feature type="domain" description="EAL" evidence="1">
    <location>
        <begin position="1"/>
        <end position="252"/>
    </location>
</feature>
<protein>
    <submittedName>
        <fullName evidence="2">Diguanylate phosphodiesterase</fullName>
    </submittedName>
</protein>
<dbReference type="Gene3D" id="3.30.450.20">
    <property type="entry name" value="PAS domain"/>
    <property type="match status" value="1"/>
</dbReference>
<dbReference type="InterPro" id="IPR029151">
    <property type="entry name" value="Sensor-like_sf"/>
</dbReference>
<dbReference type="STRING" id="1246626.BleG1_2138"/>
<evidence type="ECO:0000313" key="2">
    <source>
        <dbReference type="EMBL" id="AIC94716.1"/>
    </source>
</evidence>
<dbReference type="RefSeq" id="WP_038480497.1">
    <property type="nucleotide sequence ID" value="NZ_CP003923.1"/>
</dbReference>
<dbReference type="InterPro" id="IPR001633">
    <property type="entry name" value="EAL_dom"/>
</dbReference>
<name>A0A060LU08_9BACI</name>
<reference evidence="2 3" key="1">
    <citation type="journal article" date="2014" name="Gene">
        <title>A comparative genomic analysis of the alkalitolerant soil bacterium Bacillus lehensis G1.</title>
        <authorList>
            <person name="Noor Y.M."/>
            <person name="Samsulrizal N.H."/>
            <person name="Jema'on N.A."/>
            <person name="Low K.O."/>
            <person name="Ramli A.N."/>
            <person name="Alias N.I."/>
            <person name="Damis S.I."/>
            <person name="Fuzi S.F."/>
            <person name="Isa M.N."/>
            <person name="Murad A.M."/>
            <person name="Raih M.F."/>
            <person name="Bakar F.D."/>
            <person name="Najimudin N."/>
            <person name="Mahadi N.M."/>
            <person name="Illias R.M."/>
        </authorList>
    </citation>
    <scope>NUCLEOTIDE SEQUENCE [LARGE SCALE GENOMIC DNA]</scope>
    <source>
        <strain evidence="2 3">G1</strain>
    </source>
</reference>
<dbReference type="OrthoDB" id="1673646at2"/>
<dbReference type="Gene3D" id="3.20.20.450">
    <property type="entry name" value="EAL domain"/>
    <property type="match status" value="1"/>
</dbReference>
<keyword evidence="3" id="KW-1185">Reference proteome</keyword>
<dbReference type="Proteomes" id="UP000027142">
    <property type="component" value="Chromosome"/>
</dbReference>
<dbReference type="InterPro" id="IPR035919">
    <property type="entry name" value="EAL_sf"/>
</dbReference>
<dbReference type="KEGG" id="ble:BleG1_2138"/>